<dbReference type="SUPFAM" id="SSF55874">
    <property type="entry name" value="ATPase domain of HSP90 chaperone/DNA topoisomerase II/histidine kinase"/>
    <property type="match status" value="1"/>
</dbReference>
<name>D5V6F8_ARCNC</name>
<keyword evidence="9 10" id="KW-0472">Membrane</keyword>
<feature type="transmembrane region" description="Helical" evidence="10">
    <location>
        <begin position="136"/>
        <end position="155"/>
    </location>
</feature>
<dbReference type="InterPro" id="IPR036097">
    <property type="entry name" value="HisK_dim/P_sf"/>
</dbReference>
<dbReference type="STRING" id="572480.Arnit_2580"/>
<comment type="catalytic activity">
    <reaction evidence="1">
        <text>ATP + protein L-histidine = ADP + protein N-phospho-L-histidine.</text>
        <dbReference type="EC" id="2.7.13.3"/>
    </reaction>
</comment>
<dbReference type="SUPFAM" id="SSF158472">
    <property type="entry name" value="HAMP domain-like"/>
    <property type="match status" value="1"/>
</dbReference>
<organism evidence="13 14">
    <name type="scientific">Arcobacter nitrofigilis (strain ATCC 33309 / DSM 7299 / CCUG 15893 / LMG 7604 / NCTC 12251 / CI)</name>
    <name type="common">Campylobacter nitrofigilis</name>
    <dbReference type="NCBI Taxonomy" id="572480"/>
    <lineage>
        <taxon>Bacteria</taxon>
        <taxon>Pseudomonadati</taxon>
        <taxon>Campylobacterota</taxon>
        <taxon>Epsilonproteobacteria</taxon>
        <taxon>Campylobacterales</taxon>
        <taxon>Arcobacteraceae</taxon>
        <taxon>Arcobacter</taxon>
    </lineage>
</organism>
<dbReference type="Gene3D" id="6.10.340.10">
    <property type="match status" value="1"/>
</dbReference>
<dbReference type="EC" id="2.7.13.3" evidence="3"/>
<dbReference type="SMART" id="SM00388">
    <property type="entry name" value="HisKA"/>
    <property type="match status" value="1"/>
</dbReference>
<dbReference type="PROSITE" id="PS50109">
    <property type="entry name" value="HIS_KIN"/>
    <property type="match status" value="1"/>
</dbReference>
<gene>
    <name evidence="13" type="ordered locus">Arnit_2580</name>
</gene>
<evidence type="ECO:0000256" key="8">
    <source>
        <dbReference type="ARBA" id="ARBA00022989"/>
    </source>
</evidence>
<dbReference type="Gene3D" id="3.30.565.10">
    <property type="entry name" value="Histidine kinase-like ATPase, C-terminal domain"/>
    <property type="match status" value="1"/>
</dbReference>
<evidence type="ECO:0000256" key="6">
    <source>
        <dbReference type="ARBA" id="ARBA00022692"/>
    </source>
</evidence>
<evidence type="ECO:0000256" key="5">
    <source>
        <dbReference type="ARBA" id="ARBA00022679"/>
    </source>
</evidence>
<keyword evidence="14" id="KW-1185">Reference proteome</keyword>
<evidence type="ECO:0000256" key="3">
    <source>
        <dbReference type="ARBA" id="ARBA00012438"/>
    </source>
</evidence>
<keyword evidence="7 13" id="KW-0418">Kinase</keyword>
<keyword evidence="8 10" id="KW-1133">Transmembrane helix</keyword>
<dbReference type="InterPro" id="IPR003661">
    <property type="entry name" value="HisK_dim/P_dom"/>
</dbReference>
<dbReference type="CDD" id="cd06225">
    <property type="entry name" value="HAMP"/>
    <property type="match status" value="1"/>
</dbReference>
<dbReference type="InterPro" id="IPR003594">
    <property type="entry name" value="HATPase_dom"/>
</dbReference>
<keyword evidence="5" id="KW-0808">Transferase</keyword>
<dbReference type="EMBL" id="CP001999">
    <property type="protein sequence ID" value="ADG94228.1"/>
    <property type="molecule type" value="Genomic_DNA"/>
</dbReference>
<dbReference type="Proteomes" id="UP000000939">
    <property type="component" value="Chromosome"/>
</dbReference>
<dbReference type="HOGENOM" id="CLU_051843_0_0_7"/>
<dbReference type="SUPFAM" id="SSF47384">
    <property type="entry name" value="Homodimeric domain of signal transducing histidine kinase"/>
    <property type="match status" value="1"/>
</dbReference>
<dbReference type="GO" id="GO:0016020">
    <property type="term" value="C:membrane"/>
    <property type="evidence" value="ECO:0007669"/>
    <property type="project" value="UniProtKB-SubCell"/>
</dbReference>
<dbReference type="SMART" id="SM00387">
    <property type="entry name" value="HATPase_c"/>
    <property type="match status" value="1"/>
</dbReference>
<feature type="domain" description="HAMP" evidence="12">
    <location>
        <begin position="161"/>
        <end position="208"/>
    </location>
</feature>
<feature type="domain" description="Histidine kinase" evidence="11">
    <location>
        <begin position="216"/>
        <end position="406"/>
    </location>
</feature>
<dbReference type="GO" id="GO:0000155">
    <property type="term" value="F:phosphorelay sensor kinase activity"/>
    <property type="evidence" value="ECO:0007669"/>
    <property type="project" value="InterPro"/>
</dbReference>
<evidence type="ECO:0000256" key="2">
    <source>
        <dbReference type="ARBA" id="ARBA00004141"/>
    </source>
</evidence>
<accession>D5V6F8</accession>
<dbReference type="PANTHER" id="PTHR45528">
    <property type="entry name" value="SENSOR HISTIDINE KINASE CPXA"/>
    <property type="match status" value="1"/>
</dbReference>
<evidence type="ECO:0000256" key="1">
    <source>
        <dbReference type="ARBA" id="ARBA00000085"/>
    </source>
</evidence>
<dbReference type="NCBIfam" id="NF038389">
    <property type="entry name" value="ArsS_fam_HK"/>
    <property type="match status" value="1"/>
</dbReference>
<dbReference type="InterPro" id="IPR050398">
    <property type="entry name" value="HssS/ArlS-like"/>
</dbReference>
<evidence type="ECO:0000259" key="12">
    <source>
        <dbReference type="PROSITE" id="PS50885"/>
    </source>
</evidence>
<dbReference type="PANTHER" id="PTHR45528:SF12">
    <property type="entry name" value="SENSOR HISTIDINE KINASE ARSS"/>
    <property type="match status" value="1"/>
</dbReference>
<evidence type="ECO:0000256" key="9">
    <source>
        <dbReference type="ARBA" id="ARBA00023136"/>
    </source>
</evidence>
<sequence precursor="true">MKNISITAFINTIFVLALAAITTTFLFFVKLDKEKSNQERQQRYSIIANSVLNSFELQPKEDQLRKLYSQFEVNPIDDRIKKLDIINHAKELMFQESSIGRVRIYEYYNKYYIYVQKMSYNVLLLDLKSKPYNRSIALVIYIFAVAIFLSLYFAIRKKFIPLRTLDKQIQKFSSGDKNIKLDFQNNDEIGKIAKSFNDAIRNINNLTDSKNLFMRNMMHELKTPITKAMFIVESLDDNKNKEVLGRAFERMNNIIKELATVEKLSSNMSVIYKENTTFFCIYKKAMNILLIDASTISTKMSNFDLKVDIALFSIIIKNLIDNAIKFSPNHHATLIATQKRIEVISNGEKLKYDLNYYTEPFSQEEKRKDGFGLGLYIVKTTIELHDFKFKYAYENGRNHFIIDMSK</sequence>
<evidence type="ECO:0000313" key="13">
    <source>
        <dbReference type="EMBL" id="ADG94228.1"/>
    </source>
</evidence>
<dbReference type="InterPro" id="IPR003660">
    <property type="entry name" value="HAMP_dom"/>
</dbReference>
<dbReference type="OrthoDB" id="9812241at2"/>
<dbReference type="PROSITE" id="PS50885">
    <property type="entry name" value="HAMP"/>
    <property type="match status" value="1"/>
</dbReference>
<evidence type="ECO:0000259" key="11">
    <source>
        <dbReference type="PROSITE" id="PS50109"/>
    </source>
</evidence>
<evidence type="ECO:0000313" key="14">
    <source>
        <dbReference type="Proteomes" id="UP000000939"/>
    </source>
</evidence>
<dbReference type="Pfam" id="PF02518">
    <property type="entry name" value="HATPase_c"/>
    <property type="match status" value="1"/>
</dbReference>
<keyword evidence="4" id="KW-0597">Phosphoprotein</keyword>
<dbReference type="InterPro" id="IPR047994">
    <property type="entry name" value="ArsS-like"/>
</dbReference>
<dbReference type="SMART" id="SM00304">
    <property type="entry name" value="HAMP"/>
    <property type="match status" value="1"/>
</dbReference>
<dbReference type="Pfam" id="PF00672">
    <property type="entry name" value="HAMP"/>
    <property type="match status" value="1"/>
</dbReference>
<dbReference type="Pfam" id="PF00512">
    <property type="entry name" value="HisKA"/>
    <property type="match status" value="1"/>
</dbReference>
<comment type="subcellular location">
    <subcellularLocation>
        <location evidence="2">Membrane</location>
        <topology evidence="2">Multi-pass membrane protein</topology>
    </subcellularLocation>
</comment>
<dbReference type="eggNOG" id="COG0642">
    <property type="taxonomic scope" value="Bacteria"/>
</dbReference>
<evidence type="ECO:0000256" key="4">
    <source>
        <dbReference type="ARBA" id="ARBA00022553"/>
    </source>
</evidence>
<keyword evidence="6 10" id="KW-0812">Transmembrane</keyword>
<proteinExistence type="predicted"/>
<evidence type="ECO:0000256" key="7">
    <source>
        <dbReference type="ARBA" id="ARBA00022777"/>
    </source>
</evidence>
<dbReference type="RefSeq" id="WP_013136373.1">
    <property type="nucleotide sequence ID" value="NC_014166.1"/>
</dbReference>
<dbReference type="KEGG" id="ant:Arnit_2580"/>
<dbReference type="CDD" id="cd00082">
    <property type="entry name" value="HisKA"/>
    <property type="match status" value="1"/>
</dbReference>
<reference evidence="13 14" key="1">
    <citation type="journal article" date="2010" name="Stand. Genomic Sci.">
        <title>Complete genome sequence of Arcobacter nitrofigilis type strain (CI).</title>
        <authorList>
            <person name="Pati A."/>
            <person name="Gronow S."/>
            <person name="Lapidus A."/>
            <person name="Copeland A."/>
            <person name="Glavina Del Rio T."/>
            <person name="Nolan M."/>
            <person name="Lucas S."/>
            <person name="Tice H."/>
            <person name="Cheng J.F."/>
            <person name="Han C."/>
            <person name="Chertkov O."/>
            <person name="Bruce D."/>
            <person name="Tapia R."/>
            <person name="Goodwin L."/>
            <person name="Pitluck S."/>
            <person name="Liolios K."/>
            <person name="Ivanova N."/>
            <person name="Mavromatis K."/>
            <person name="Chen A."/>
            <person name="Palaniappan K."/>
            <person name="Land M."/>
            <person name="Hauser L."/>
            <person name="Chang Y.J."/>
            <person name="Jeffries C.D."/>
            <person name="Detter J.C."/>
            <person name="Rohde M."/>
            <person name="Goker M."/>
            <person name="Bristow J."/>
            <person name="Eisen J.A."/>
            <person name="Markowitz V."/>
            <person name="Hugenholtz P."/>
            <person name="Klenk H.P."/>
            <person name="Kyrpides N.C."/>
        </authorList>
    </citation>
    <scope>NUCLEOTIDE SEQUENCE [LARGE SCALE GENOMIC DNA]</scope>
    <source>
        <strain evidence="14">ATCC 33309 / DSM 7299 / CCUG 15893 / LMG 7604 / NCTC 12251 / CI</strain>
    </source>
</reference>
<protein>
    <recommendedName>
        <fullName evidence="3">histidine kinase</fullName>
        <ecNumber evidence="3">2.7.13.3</ecNumber>
    </recommendedName>
</protein>
<evidence type="ECO:0000256" key="10">
    <source>
        <dbReference type="SAM" id="Phobius"/>
    </source>
</evidence>
<dbReference type="CDD" id="cd00075">
    <property type="entry name" value="HATPase"/>
    <property type="match status" value="1"/>
</dbReference>
<dbReference type="AlphaFoldDB" id="D5V6F8"/>
<dbReference type="Gene3D" id="1.10.287.130">
    <property type="match status" value="1"/>
</dbReference>
<dbReference type="InterPro" id="IPR036890">
    <property type="entry name" value="HATPase_C_sf"/>
</dbReference>
<dbReference type="InterPro" id="IPR005467">
    <property type="entry name" value="His_kinase_dom"/>
</dbReference>
<feature type="transmembrane region" description="Helical" evidence="10">
    <location>
        <begin position="6"/>
        <end position="29"/>
    </location>
</feature>